<name>A0A0H5BQS0_9EUKA</name>
<protein>
    <submittedName>
        <fullName evidence="1">Uncharacterized protein</fullName>
    </submittedName>
</protein>
<dbReference type="AlphaFoldDB" id="A0A0H5BQS0"/>
<proteinExistence type="predicted"/>
<accession>A0A0H5BQS0</accession>
<organism evidence="1">
    <name type="scientific">Lotharella vacuolata</name>
    <dbReference type="NCBI Taxonomy" id="74820"/>
    <lineage>
        <taxon>Eukaryota</taxon>
        <taxon>Sar</taxon>
        <taxon>Rhizaria</taxon>
        <taxon>Cercozoa</taxon>
        <taxon>Chlorarachniophyceae</taxon>
        <taxon>Lotharella</taxon>
    </lineage>
</organism>
<keyword evidence="1" id="KW-0542">Nucleomorph</keyword>
<sequence length="102" mass="12670">MKSIVIKINTKIFLNKILYNFINKSLVFNFINNFKFNEGRKNSIIKLCNFKIKKEIFLLKKINIKNQYDMRHNNKNRFKKINKIIRIFFHKYNINRFIMLFF</sequence>
<reference evidence="1" key="1">
    <citation type="journal article" date="2015" name="Genome Biol. Evol.">
        <title>Nucleomorph Genome Sequences of Two Chlorarachniophytes, Amorphochlora amoebiformis and Lotharella vacuolata.</title>
        <authorList>
            <person name="Suzuki S."/>
            <person name="Shirato S."/>
            <person name="Hirakawa Y."/>
            <person name="Ishida K."/>
        </authorList>
    </citation>
    <scope>NUCLEOTIDE SEQUENCE</scope>
    <source>
        <strain evidence="1">CCMP240</strain>
    </source>
</reference>
<geneLocation type="nucleomorph" evidence="1"/>
<dbReference type="EMBL" id="AB996599">
    <property type="protein sequence ID" value="BAS01434.1"/>
    <property type="molecule type" value="Genomic_DNA"/>
</dbReference>
<evidence type="ECO:0000313" key="1">
    <source>
        <dbReference type="EMBL" id="BAS01434.1"/>
    </source>
</evidence>